<evidence type="ECO:0008006" key="3">
    <source>
        <dbReference type="Google" id="ProtNLM"/>
    </source>
</evidence>
<organism evidence="1 2">
    <name type="scientific">Acinetobacter seifertii</name>
    <dbReference type="NCBI Taxonomy" id="1530123"/>
    <lineage>
        <taxon>Bacteria</taxon>
        <taxon>Pseudomonadati</taxon>
        <taxon>Pseudomonadota</taxon>
        <taxon>Gammaproteobacteria</taxon>
        <taxon>Moraxellales</taxon>
        <taxon>Moraxellaceae</taxon>
        <taxon>Acinetobacter</taxon>
        <taxon>Acinetobacter calcoaceticus/baumannii complex</taxon>
    </lineage>
</organism>
<dbReference type="RefSeq" id="WP_190977858.1">
    <property type="nucleotide sequence ID" value="NZ_CP061568.1"/>
</dbReference>
<dbReference type="PROSITE" id="PS51257">
    <property type="entry name" value="PROKAR_LIPOPROTEIN"/>
    <property type="match status" value="1"/>
</dbReference>
<dbReference type="Proteomes" id="UP000516672">
    <property type="component" value="Chromosome"/>
</dbReference>
<reference evidence="2" key="2">
    <citation type="submission" date="2020-10" db="EMBL/GenBank/DDBJ databases">
        <title>Clinical and molecular characterization of Acinetobacter seifertii in Taiwan.</title>
        <authorList>
            <person name="Li L.-H."/>
            <person name="Yang Y.-S."/>
            <person name="Sun J.-R."/>
            <person name="Huang T.-W."/>
            <person name="Huang W.-C."/>
            <person name="Wang Y.-C."/>
            <person name="Kuo T.-H."/>
            <person name="Kuo S.-C."/>
            <person name="Chen T.-L."/>
        </authorList>
    </citation>
    <scope>NUCLEOTIDE SEQUENCE [LARGE SCALE GENOMIC DNA]</scope>
    <source>
        <strain evidence="2">AS42</strain>
    </source>
</reference>
<evidence type="ECO:0000313" key="1">
    <source>
        <dbReference type="EMBL" id="QOD73710.1"/>
    </source>
</evidence>
<reference evidence="1 2" key="1">
    <citation type="submission" date="2020-09" db="EMBL/GenBank/DDBJ databases">
        <authorList>
            <person name="Chen F.-J."/>
            <person name="Lee Y.-T."/>
        </authorList>
    </citation>
    <scope>NUCLEOTIDE SEQUENCE [LARGE SCALE GENOMIC DNA]</scope>
    <source>
        <strain evidence="1 2">AS42</strain>
    </source>
</reference>
<gene>
    <name evidence="1" type="ORF">IC779_02765</name>
</gene>
<accession>A0A7H2VJQ8</accession>
<dbReference type="EMBL" id="CP061828">
    <property type="protein sequence ID" value="QOD73710.1"/>
    <property type="molecule type" value="Genomic_DNA"/>
</dbReference>
<evidence type="ECO:0000313" key="2">
    <source>
        <dbReference type="Proteomes" id="UP000516672"/>
    </source>
</evidence>
<protein>
    <recommendedName>
        <fullName evidence="3">Lipoprotein</fullName>
    </recommendedName>
</protein>
<sequence length="173" mass="19195">MPNMKPFLLSALLMSLLGGCSPSHKAEQAKSAQQEQTEVDPETKRILETDLSELEVSVPQAETNEQEYANPALEPITENRPVQEEFDIKVYRAESQGSMTGYIDKIDIISLNDAPTTITGIQVNRGNCGVTRMYDYSNMRYGSVALAYPRCKAEYIREVSISTANGTYAFQIG</sequence>
<proteinExistence type="predicted"/>
<dbReference type="AlphaFoldDB" id="A0A7H2VJQ8"/>
<name>A0A7H2VJQ8_9GAMM</name>